<dbReference type="InterPro" id="IPR000456">
    <property type="entry name" value="Ribosomal_bL17"/>
</dbReference>
<evidence type="ECO:0000256" key="5">
    <source>
        <dbReference type="RuleBase" id="RU000660"/>
    </source>
</evidence>
<proteinExistence type="inferred from homology"/>
<comment type="similarity">
    <text evidence="1 4 5">Belongs to the bacterial ribosomal protein bL17 family.</text>
</comment>
<dbReference type="Pfam" id="PF01196">
    <property type="entry name" value="Ribosomal_L17"/>
    <property type="match status" value="1"/>
</dbReference>
<comment type="subunit">
    <text evidence="4">Part of the 50S ribosomal subunit. Contacts protein L32.</text>
</comment>
<dbReference type="InterPro" id="IPR036373">
    <property type="entry name" value="Ribosomal_bL17_sf"/>
</dbReference>
<evidence type="ECO:0000313" key="6">
    <source>
        <dbReference type="EMBL" id="OGZ88634.1"/>
    </source>
</evidence>
<dbReference type="Proteomes" id="UP000178935">
    <property type="component" value="Unassembled WGS sequence"/>
</dbReference>
<dbReference type="Gene3D" id="3.90.1030.10">
    <property type="entry name" value="Ribosomal protein L17"/>
    <property type="match status" value="1"/>
</dbReference>
<accession>A0A1G2JNC8</accession>
<dbReference type="GO" id="GO:0022625">
    <property type="term" value="C:cytosolic large ribosomal subunit"/>
    <property type="evidence" value="ECO:0007669"/>
    <property type="project" value="TreeGrafter"/>
</dbReference>
<reference evidence="6 7" key="1">
    <citation type="journal article" date="2016" name="Nat. Commun.">
        <title>Thousands of microbial genomes shed light on interconnected biogeochemical processes in an aquifer system.</title>
        <authorList>
            <person name="Anantharaman K."/>
            <person name="Brown C.T."/>
            <person name="Hug L.A."/>
            <person name="Sharon I."/>
            <person name="Castelle C.J."/>
            <person name="Probst A.J."/>
            <person name="Thomas B.C."/>
            <person name="Singh A."/>
            <person name="Wilkins M.J."/>
            <person name="Karaoz U."/>
            <person name="Brodie E.L."/>
            <person name="Williams K.H."/>
            <person name="Hubbard S.S."/>
            <person name="Banfield J.F."/>
        </authorList>
    </citation>
    <scope>NUCLEOTIDE SEQUENCE [LARGE SCALE GENOMIC DNA]</scope>
</reference>
<evidence type="ECO:0000256" key="1">
    <source>
        <dbReference type="ARBA" id="ARBA00008777"/>
    </source>
</evidence>
<dbReference type="SUPFAM" id="SSF64263">
    <property type="entry name" value="Prokaryotic ribosomal protein L17"/>
    <property type="match status" value="1"/>
</dbReference>
<comment type="caution">
    <text evidence="6">The sequence shown here is derived from an EMBL/GenBank/DDBJ whole genome shotgun (WGS) entry which is preliminary data.</text>
</comment>
<organism evidence="6 7">
    <name type="scientific">Candidatus Staskawiczbacteria bacterium RIFOXYD1_FULL_32_13</name>
    <dbReference type="NCBI Taxonomy" id="1802234"/>
    <lineage>
        <taxon>Bacteria</taxon>
        <taxon>Candidatus Staskawicziibacteriota</taxon>
    </lineage>
</organism>
<evidence type="ECO:0000256" key="4">
    <source>
        <dbReference type="HAMAP-Rule" id="MF_01368"/>
    </source>
</evidence>
<dbReference type="EMBL" id="MHPU01000018">
    <property type="protein sequence ID" value="OGZ88634.1"/>
    <property type="molecule type" value="Genomic_DNA"/>
</dbReference>
<dbReference type="PANTHER" id="PTHR14413">
    <property type="entry name" value="RIBOSOMAL PROTEIN L17"/>
    <property type="match status" value="1"/>
</dbReference>
<keyword evidence="2 4" id="KW-0689">Ribosomal protein</keyword>
<dbReference type="AlphaFoldDB" id="A0A1G2JNC8"/>
<evidence type="ECO:0000256" key="3">
    <source>
        <dbReference type="ARBA" id="ARBA00023274"/>
    </source>
</evidence>
<evidence type="ECO:0000256" key="2">
    <source>
        <dbReference type="ARBA" id="ARBA00022980"/>
    </source>
</evidence>
<gene>
    <name evidence="4" type="primary">rplQ</name>
    <name evidence="6" type="ORF">A2561_02190</name>
</gene>
<dbReference type="HAMAP" id="MF_01368">
    <property type="entry name" value="Ribosomal_bL17"/>
    <property type="match status" value="1"/>
</dbReference>
<name>A0A1G2JNC8_9BACT</name>
<evidence type="ECO:0000313" key="7">
    <source>
        <dbReference type="Proteomes" id="UP000178935"/>
    </source>
</evidence>
<keyword evidence="3 4" id="KW-0687">Ribonucleoprotein</keyword>
<protein>
    <recommendedName>
        <fullName evidence="4">Large ribosomal subunit protein bL17</fullName>
    </recommendedName>
</protein>
<dbReference type="NCBIfam" id="TIGR00059">
    <property type="entry name" value="L17"/>
    <property type="match status" value="1"/>
</dbReference>
<dbReference type="PANTHER" id="PTHR14413:SF16">
    <property type="entry name" value="LARGE RIBOSOMAL SUBUNIT PROTEIN BL17M"/>
    <property type="match status" value="1"/>
</dbReference>
<sequence length="116" mass="13398">MRKRNRGRILSRTKDQREALLRTLATSLFLHEKIKTTEAKAKELRMSAEKFITRAKDNKISNRRIIAKDLSPKITKKLVEEIAPRYLQRQGGYTRIIKLGPRPSDGALMAIIELVK</sequence>
<dbReference type="GO" id="GO:0006412">
    <property type="term" value="P:translation"/>
    <property type="evidence" value="ECO:0007669"/>
    <property type="project" value="UniProtKB-UniRule"/>
</dbReference>
<dbReference type="GO" id="GO:0003735">
    <property type="term" value="F:structural constituent of ribosome"/>
    <property type="evidence" value="ECO:0007669"/>
    <property type="project" value="InterPro"/>
</dbReference>